<dbReference type="AlphaFoldDB" id="A0A183IZV4"/>
<reference evidence="12" key="1">
    <citation type="submission" date="2016-06" db="UniProtKB">
        <authorList>
            <consortium name="WormBaseParasite"/>
        </authorList>
    </citation>
    <scope>IDENTIFICATION</scope>
</reference>
<evidence type="ECO:0000256" key="1">
    <source>
        <dbReference type="ARBA" id="ARBA00002870"/>
    </source>
</evidence>
<keyword evidence="6" id="KW-0560">Oxidoreductase</keyword>
<feature type="domain" description="NAD-dependent epimerase/dehydratase" evidence="9">
    <location>
        <begin position="7"/>
        <end position="242"/>
    </location>
</feature>
<evidence type="ECO:0000256" key="4">
    <source>
        <dbReference type="ARBA" id="ARBA00012371"/>
    </source>
</evidence>
<dbReference type="EMBL" id="UZAM01012388">
    <property type="protein sequence ID" value="VDP21571.1"/>
    <property type="molecule type" value="Genomic_DNA"/>
</dbReference>
<evidence type="ECO:0000259" key="9">
    <source>
        <dbReference type="Pfam" id="PF01370"/>
    </source>
</evidence>
<keyword evidence="7" id="KW-0413">Isomerase</keyword>
<dbReference type="PANTHER" id="PTHR43238:SF1">
    <property type="entry name" value="GDP-L-FUCOSE SYNTHASE"/>
    <property type="match status" value="1"/>
</dbReference>
<dbReference type="InterPro" id="IPR036291">
    <property type="entry name" value="NAD(P)-bd_dom_sf"/>
</dbReference>
<evidence type="ECO:0000313" key="10">
    <source>
        <dbReference type="EMBL" id="VDP21571.1"/>
    </source>
</evidence>
<keyword evidence="5" id="KW-0521">NADP</keyword>
<keyword evidence="11" id="KW-1185">Reference proteome</keyword>
<dbReference type="OrthoDB" id="202470at2759"/>
<dbReference type="Gene3D" id="3.40.50.720">
    <property type="entry name" value="NAD(P)-binding Rossmann-like Domain"/>
    <property type="match status" value="1"/>
</dbReference>
<protein>
    <recommendedName>
        <fullName evidence="4">GDP-L-fucose synthase</fullName>
        <ecNumber evidence="4">1.1.1.271</ecNumber>
    </recommendedName>
    <alternativeName>
        <fullName evidence="8">GDP-4-keto-6-deoxy-D-mannose-3,5-epimerase-4-reductase</fullName>
    </alternativeName>
</protein>
<evidence type="ECO:0000256" key="6">
    <source>
        <dbReference type="ARBA" id="ARBA00023002"/>
    </source>
</evidence>
<accession>A0A183IZV4</accession>
<dbReference type="Pfam" id="PF01370">
    <property type="entry name" value="Epimerase"/>
    <property type="match status" value="1"/>
</dbReference>
<dbReference type="GO" id="GO:0016853">
    <property type="term" value="F:isomerase activity"/>
    <property type="evidence" value="ECO:0007669"/>
    <property type="project" value="UniProtKB-KW"/>
</dbReference>
<evidence type="ECO:0000256" key="2">
    <source>
        <dbReference type="ARBA" id="ARBA00004883"/>
    </source>
</evidence>
<dbReference type="HAMAP" id="MF_00956">
    <property type="entry name" value="GDP_fucose_synth"/>
    <property type="match status" value="1"/>
</dbReference>
<organism evidence="12">
    <name type="scientific">Soboliphyme baturini</name>
    <dbReference type="NCBI Taxonomy" id="241478"/>
    <lineage>
        <taxon>Eukaryota</taxon>
        <taxon>Metazoa</taxon>
        <taxon>Ecdysozoa</taxon>
        <taxon>Nematoda</taxon>
        <taxon>Enoplea</taxon>
        <taxon>Dorylaimia</taxon>
        <taxon>Dioctophymatida</taxon>
        <taxon>Dioctophymatoidea</taxon>
        <taxon>Soboliphymatidae</taxon>
        <taxon>Soboliphyme</taxon>
    </lineage>
</organism>
<dbReference type="CDD" id="cd05239">
    <property type="entry name" value="GDP_FS_SDR_e"/>
    <property type="match status" value="1"/>
</dbReference>
<dbReference type="InterPro" id="IPR028614">
    <property type="entry name" value="GDP_fucose/colitose_synth"/>
</dbReference>
<evidence type="ECO:0000313" key="12">
    <source>
        <dbReference type="WBParaSite" id="SBAD_0000948101-mRNA-1"/>
    </source>
</evidence>
<proteinExistence type="inferred from homology"/>
<evidence type="ECO:0000256" key="8">
    <source>
        <dbReference type="ARBA" id="ARBA00032995"/>
    </source>
</evidence>
<dbReference type="InterPro" id="IPR001509">
    <property type="entry name" value="Epimerase_deHydtase"/>
</dbReference>
<dbReference type="GO" id="GO:0042351">
    <property type="term" value="P:'de novo' GDP-L-fucose biosynthetic process"/>
    <property type="evidence" value="ECO:0007669"/>
    <property type="project" value="UniProtKB-UniPathway"/>
</dbReference>
<dbReference type="EC" id="1.1.1.271" evidence="4"/>
<sequence>MSKEVVILVTGGTGLVGKAIETAVKKERKEPNEKWVFLSSKDGDLSDYNQTKALFDKYKPTHVLHLAAKVGGLFSNLQNNLLFFRENMAINSNVLQCANESGVQNLISCSSTCVFPDQCTYPLTESMMHMGPPHSSNFGYAYAKRMGDVLSQLYNREFHRHYMLAIPCNVYGPYDNFNLQSSHVIPGLIHKCYLAKRDKTPLVVYGSGKPLRQFIYSMDLARLFVWALFNYKDTTPIIFSVGEEDEKSIREIVDIIVKAMEFDGEVIYDTTKNDGQFKKTASNAKLRSLLPDFKFTPLEQALKETATWFTQNFDTARK</sequence>
<evidence type="ECO:0000256" key="3">
    <source>
        <dbReference type="ARBA" id="ARBA00005959"/>
    </source>
</evidence>
<gene>
    <name evidence="10" type="ORF">SBAD_LOCUS9152</name>
</gene>
<name>A0A183IZV4_9BILA</name>
<evidence type="ECO:0000256" key="7">
    <source>
        <dbReference type="ARBA" id="ARBA00023235"/>
    </source>
</evidence>
<dbReference type="WBParaSite" id="SBAD_0000948101-mRNA-1">
    <property type="protein sequence ID" value="SBAD_0000948101-mRNA-1"/>
    <property type="gene ID" value="SBAD_0000948101"/>
</dbReference>
<comment type="similarity">
    <text evidence="3">Belongs to the NAD(P)-dependent epimerase/dehydratase family. Fucose synthase subfamily.</text>
</comment>
<evidence type="ECO:0000256" key="5">
    <source>
        <dbReference type="ARBA" id="ARBA00022857"/>
    </source>
</evidence>
<dbReference type="SUPFAM" id="SSF51735">
    <property type="entry name" value="NAD(P)-binding Rossmann-fold domains"/>
    <property type="match status" value="1"/>
</dbReference>
<dbReference type="Gene3D" id="3.90.25.10">
    <property type="entry name" value="UDP-galactose 4-epimerase, domain 1"/>
    <property type="match status" value="1"/>
</dbReference>
<reference evidence="10 11" key="2">
    <citation type="submission" date="2018-11" db="EMBL/GenBank/DDBJ databases">
        <authorList>
            <consortium name="Pathogen Informatics"/>
        </authorList>
    </citation>
    <scope>NUCLEOTIDE SEQUENCE [LARGE SCALE GENOMIC DNA]</scope>
</reference>
<dbReference type="PANTHER" id="PTHR43238">
    <property type="entry name" value="GDP-L-FUCOSE SYNTHASE"/>
    <property type="match status" value="1"/>
</dbReference>
<dbReference type="UniPathway" id="UPA00128">
    <property type="reaction ID" value="UER00191"/>
</dbReference>
<dbReference type="Proteomes" id="UP000270296">
    <property type="component" value="Unassembled WGS sequence"/>
</dbReference>
<evidence type="ECO:0000313" key="11">
    <source>
        <dbReference type="Proteomes" id="UP000270296"/>
    </source>
</evidence>
<dbReference type="GO" id="GO:0050577">
    <property type="term" value="F:GDP-L-fucose synthase activity"/>
    <property type="evidence" value="ECO:0007669"/>
    <property type="project" value="UniProtKB-EC"/>
</dbReference>
<comment type="function">
    <text evidence="1">Catalyzes the two-step NADP-dependent conversion of GDP-4-dehydro-6-deoxy-D-mannose to GDP-fucose, involving an epimerase and a reductase reaction.</text>
</comment>
<comment type="pathway">
    <text evidence="2">Nucleotide-sugar biosynthesis; GDP-L-fucose biosynthesis via de novo pathway; GDP-L-fucose from GDP-alpha-D-mannose: step 2/2.</text>
</comment>